<evidence type="ECO:0000313" key="2">
    <source>
        <dbReference type="Proteomes" id="UP000288805"/>
    </source>
</evidence>
<comment type="caution">
    <text evidence="1">The sequence shown here is derived from an EMBL/GenBank/DDBJ whole genome shotgun (WGS) entry which is preliminary data.</text>
</comment>
<dbReference type="AlphaFoldDB" id="A0A438K7D5"/>
<organism evidence="1 2">
    <name type="scientific">Vitis vinifera</name>
    <name type="common">Grape</name>
    <dbReference type="NCBI Taxonomy" id="29760"/>
    <lineage>
        <taxon>Eukaryota</taxon>
        <taxon>Viridiplantae</taxon>
        <taxon>Streptophyta</taxon>
        <taxon>Embryophyta</taxon>
        <taxon>Tracheophyta</taxon>
        <taxon>Spermatophyta</taxon>
        <taxon>Magnoliopsida</taxon>
        <taxon>eudicotyledons</taxon>
        <taxon>Gunneridae</taxon>
        <taxon>Pentapetalae</taxon>
        <taxon>rosids</taxon>
        <taxon>Vitales</taxon>
        <taxon>Vitaceae</taxon>
        <taxon>Viteae</taxon>
        <taxon>Vitis</taxon>
    </lineage>
</organism>
<sequence>MGVRLQRRERLRRGWFRLFRFFCLRHGNGGLLFNGLSFEVLGNQDAAYLEVLFSEEEVFTTLSDLNGDKAPGDAEDLKGFSLSVWWVVSSSCLLKKAKDGGFLPGWSVNGRCGDGVVIFHLLFVDDTIKREREENLDSHSYGVYIQ</sequence>
<accession>A0A438K7D5</accession>
<dbReference type="EMBL" id="QGNW01000014">
    <property type="protein sequence ID" value="RVX17128.1"/>
    <property type="molecule type" value="Genomic_DNA"/>
</dbReference>
<dbReference type="Proteomes" id="UP000288805">
    <property type="component" value="Unassembled WGS sequence"/>
</dbReference>
<reference evidence="1 2" key="1">
    <citation type="journal article" date="2018" name="PLoS Genet.">
        <title>Population sequencing reveals clonal diversity and ancestral inbreeding in the grapevine cultivar Chardonnay.</title>
        <authorList>
            <person name="Roach M.J."/>
            <person name="Johnson D.L."/>
            <person name="Bohlmann J."/>
            <person name="van Vuuren H.J."/>
            <person name="Jones S.J."/>
            <person name="Pretorius I.S."/>
            <person name="Schmidt S.A."/>
            <person name="Borneman A.R."/>
        </authorList>
    </citation>
    <scope>NUCLEOTIDE SEQUENCE [LARGE SCALE GENOMIC DNA]</scope>
    <source>
        <strain evidence="2">cv. Chardonnay</strain>
        <tissue evidence="1">Leaf</tissue>
    </source>
</reference>
<proteinExistence type="predicted"/>
<gene>
    <name evidence="1" type="ORF">CK203_003045</name>
</gene>
<name>A0A438K7D5_VITVI</name>
<evidence type="ECO:0000313" key="1">
    <source>
        <dbReference type="EMBL" id="RVX17128.1"/>
    </source>
</evidence>
<protein>
    <submittedName>
        <fullName evidence="1">Uncharacterized protein</fullName>
    </submittedName>
</protein>